<sequence>MKITHFASVALTVAALASSGVNADTVHRPHHAGAGMARHMSARTMAPTSFQGLYQGGGASNDCEGSRVFGFCNVR</sequence>
<evidence type="ECO:0000313" key="2">
    <source>
        <dbReference type="EMBL" id="MTV32708.1"/>
    </source>
</evidence>
<name>A0A6N8DQZ0_RHOAC</name>
<proteinExistence type="predicted"/>
<organism evidence="2 3">
    <name type="scientific">Rhodoblastus acidophilus</name>
    <name type="common">Rhodopseudomonas acidophila</name>
    <dbReference type="NCBI Taxonomy" id="1074"/>
    <lineage>
        <taxon>Bacteria</taxon>
        <taxon>Pseudomonadati</taxon>
        <taxon>Pseudomonadota</taxon>
        <taxon>Alphaproteobacteria</taxon>
        <taxon>Hyphomicrobiales</taxon>
        <taxon>Rhodoblastaceae</taxon>
        <taxon>Rhodoblastus</taxon>
    </lineage>
</organism>
<evidence type="ECO:0000256" key="1">
    <source>
        <dbReference type="SAM" id="SignalP"/>
    </source>
</evidence>
<feature type="signal peptide" evidence="1">
    <location>
        <begin position="1"/>
        <end position="23"/>
    </location>
</feature>
<dbReference type="OrthoDB" id="9923444at2"/>
<protein>
    <submittedName>
        <fullName evidence="2">Uncharacterized protein</fullName>
    </submittedName>
</protein>
<dbReference type="Proteomes" id="UP000439113">
    <property type="component" value="Unassembled WGS sequence"/>
</dbReference>
<dbReference type="RefSeq" id="WP_155447397.1">
    <property type="nucleotide sequence ID" value="NZ_JAOQNR010000004.1"/>
</dbReference>
<gene>
    <name evidence="2" type="ORF">GJ654_17115</name>
</gene>
<comment type="caution">
    <text evidence="2">The sequence shown here is derived from an EMBL/GenBank/DDBJ whole genome shotgun (WGS) entry which is preliminary data.</text>
</comment>
<accession>A0A6N8DQZ0</accession>
<dbReference type="EMBL" id="WNKS01000020">
    <property type="protein sequence ID" value="MTV32708.1"/>
    <property type="molecule type" value="Genomic_DNA"/>
</dbReference>
<dbReference type="AlphaFoldDB" id="A0A6N8DQZ0"/>
<keyword evidence="1" id="KW-0732">Signal</keyword>
<feature type="chain" id="PRO_5026748770" evidence="1">
    <location>
        <begin position="24"/>
        <end position="75"/>
    </location>
</feature>
<reference evidence="2 3" key="1">
    <citation type="submission" date="2019-11" db="EMBL/GenBank/DDBJ databases">
        <title>Whole-genome sequence of a Rhodoblastus acidophilus DSM 142.</title>
        <authorList>
            <person name="Kyndt J.A."/>
            <person name="Meyer T.E."/>
        </authorList>
    </citation>
    <scope>NUCLEOTIDE SEQUENCE [LARGE SCALE GENOMIC DNA]</scope>
    <source>
        <strain evidence="2 3">DSM 142</strain>
    </source>
</reference>
<evidence type="ECO:0000313" key="3">
    <source>
        <dbReference type="Proteomes" id="UP000439113"/>
    </source>
</evidence>